<dbReference type="SMART" id="SM00832">
    <property type="entry name" value="C8"/>
    <property type="match status" value="3"/>
</dbReference>
<evidence type="ECO:0000256" key="4">
    <source>
        <dbReference type="ARBA" id="ARBA00022737"/>
    </source>
</evidence>
<feature type="compositionally biased region" description="Polar residues" evidence="9">
    <location>
        <begin position="1365"/>
        <end position="1378"/>
    </location>
</feature>
<evidence type="ECO:0000256" key="3">
    <source>
        <dbReference type="ARBA" id="ARBA00022729"/>
    </source>
</evidence>
<evidence type="ECO:0000256" key="7">
    <source>
        <dbReference type="ARBA" id="ARBA00023180"/>
    </source>
</evidence>
<dbReference type="InterPro" id="IPR014853">
    <property type="entry name" value="VWF/SSPO/ZAN-like_Cys-rich_dom"/>
</dbReference>
<evidence type="ECO:0000313" key="11">
    <source>
        <dbReference type="Ensembl" id="ENSEASP00005022306.1"/>
    </source>
</evidence>
<reference evidence="11" key="1">
    <citation type="submission" date="2023-03" db="UniProtKB">
        <authorList>
            <consortium name="Ensembl"/>
        </authorList>
    </citation>
    <scope>IDENTIFICATION</scope>
</reference>
<evidence type="ECO:0000256" key="1">
    <source>
        <dbReference type="ARBA" id="ARBA00004613"/>
    </source>
</evidence>
<feature type="domain" description="VWFD" evidence="10">
    <location>
        <begin position="53"/>
        <end position="199"/>
    </location>
</feature>
<feature type="compositionally biased region" description="Low complexity" evidence="9">
    <location>
        <begin position="1563"/>
        <end position="1573"/>
    </location>
</feature>
<dbReference type="InterPro" id="IPR050780">
    <property type="entry name" value="Mucin_vWF_Thrombospondin_sf"/>
</dbReference>
<feature type="compositionally biased region" description="Low complexity" evidence="9">
    <location>
        <begin position="1379"/>
        <end position="1423"/>
    </location>
</feature>
<keyword evidence="2" id="KW-0964">Secreted</keyword>
<feature type="region of interest" description="Disordered" evidence="9">
    <location>
        <begin position="1530"/>
        <end position="1574"/>
    </location>
</feature>
<protein>
    <recommendedName>
        <fullName evidence="10">VWFD domain-containing protein</fullName>
    </recommendedName>
</protein>
<keyword evidence="7" id="KW-0325">Glycoprotein</keyword>
<dbReference type="Pfam" id="PF13330">
    <property type="entry name" value="Mucin2_WxxW"/>
    <property type="match status" value="3"/>
</dbReference>
<comment type="subcellular location">
    <subcellularLocation>
        <location evidence="1">Secreted</location>
    </subcellularLocation>
</comment>
<dbReference type="FunFam" id="2.10.25.10:FF:000153">
    <property type="entry name" value="MUC5B isoform 1"/>
    <property type="match status" value="1"/>
</dbReference>
<dbReference type="InterPro" id="IPR002919">
    <property type="entry name" value="TIL_dom"/>
</dbReference>
<evidence type="ECO:0000256" key="8">
    <source>
        <dbReference type="ARBA" id="ARBA00063950"/>
    </source>
</evidence>
<accession>A0A8C4MGM3</accession>
<keyword evidence="4" id="KW-0677">Repeat</keyword>
<dbReference type="Ensembl" id="ENSEAST00005024203.1">
    <property type="protein sequence ID" value="ENSEASP00005022306.1"/>
    <property type="gene ID" value="ENSEASG00005015238.1"/>
</dbReference>
<dbReference type="InterPro" id="IPR025155">
    <property type="entry name" value="WxxW_domain"/>
</dbReference>
<evidence type="ECO:0000256" key="9">
    <source>
        <dbReference type="SAM" id="MobiDB-lite"/>
    </source>
</evidence>
<dbReference type="Gene3D" id="2.10.70.10">
    <property type="entry name" value="Complement Module, domain 1"/>
    <property type="match status" value="1"/>
</dbReference>
<keyword evidence="3" id="KW-0732">Signal</keyword>
<dbReference type="SMART" id="SM00216">
    <property type="entry name" value="VWD"/>
    <property type="match status" value="3"/>
</dbReference>
<proteinExistence type="predicted"/>
<dbReference type="FunFam" id="2.10.25.10:FF:000674">
    <property type="entry name" value="Mucin-2"/>
    <property type="match status" value="1"/>
</dbReference>
<keyword evidence="6" id="KW-1015">Disulfide bond</keyword>
<dbReference type="PANTHER" id="PTHR11339:SF408">
    <property type="entry name" value="MUCIN-5B"/>
    <property type="match status" value="1"/>
</dbReference>
<feature type="domain" description="VWFD" evidence="10">
    <location>
        <begin position="819"/>
        <end position="990"/>
    </location>
</feature>
<feature type="compositionally biased region" description="Low complexity" evidence="9">
    <location>
        <begin position="1530"/>
        <end position="1555"/>
    </location>
</feature>
<dbReference type="SUPFAM" id="SSF57567">
    <property type="entry name" value="Serine protease inhibitors"/>
    <property type="match status" value="4"/>
</dbReference>
<dbReference type="InterPro" id="IPR036084">
    <property type="entry name" value="Ser_inhib-like_sf"/>
</dbReference>
<evidence type="ECO:0000256" key="5">
    <source>
        <dbReference type="ARBA" id="ARBA00023008"/>
    </source>
</evidence>
<dbReference type="Pfam" id="PF00094">
    <property type="entry name" value="VWD"/>
    <property type="match status" value="5"/>
</dbReference>
<dbReference type="InterPro" id="IPR001007">
    <property type="entry name" value="VWF_dom"/>
</dbReference>
<dbReference type="Gene3D" id="2.10.25.10">
    <property type="entry name" value="Laminin"/>
    <property type="match status" value="3"/>
</dbReference>
<dbReference type="PANTHER" id="PTHR11339">
    <property type="entry name" value="EXTRACELLULAR MATRIX GLYCOPROTEIN RELATED"/>
    <property type="match status" value="1"/>
</dbReference>
<sequence>MTARTGGSWQVALAPTPGVPEVHREWFRRLRPPCLLPPAQGQGLQGRRPHNGRVCSTWGDFHYKTFDGDVFRFPGLCNYVFSAHCGAAYEDFNIQLRRGLAGSKTFCPREELPYSRAGLLVEQSSVYVKVNVRLVLTFMWNGEDSALLELDPKYANQTCGLCGDFNGLPAINEFYAHSELTPLQFGNLQKLDGPMEQCQDPLPSPEGICRRTLLGLAFAQCHGLVDADVYVAACTQDLCRCPTCPCATFAEYSRQCTHAGGQPQNWRGPDLCPRTCPLDLQHQECGSPCTDTCSNPDHSQLCEDHCVDGCFCPPGTVLDDVSHAGCLPLEQCSCTHSGRTYAPGASFTTSCSSCTCSSGVWQCQDLPCPGTCYVQGGSHISTYDEKLYNVHGDCSYILSKVGPADSGFTVLAELRQCGLTDNENCLKTVTLKMTSGGDTVRANITIFRPSSFFILVQTGLGLQLQVQLVPLMQVYLRLDPSYRGQMCGLCGNFNQNQADDFRILGGVVEGTAAAFANTWKTQAACPNVKNSFEDPCSLSVENENFAQHWCSLLTDPTGAFSPCHSIVNPAPFHSNCLFDTCNCEKSEACMCAALSSYVWACAAKGVLLHGWRDGVCTKYMSSCPKSQNYTYVVDSCQPTCRSLSQADVTCGIAFVPVDGCTCPSGTFLDDTSTCVPAEACPCYFRGSMVAPGEVVHDDGVGGGPGCTPRAPPRCCPSAGCVAPMLYLDCTNASAGTPGAECLRSCHVLDVDCFSTHCVSGCVCPPGLVSDGSGGCVAEEDCPCLHNEATYKPGETIRVDCNTCTCRNRRWECSHQPCLGTCVAYGDGHFITFDGERYSFEGSCEYTLVQDHCGGNGTANGTFRIVTENVPCGTTGVTCSKTIKLFLENYELILHEGTYKVVQRGPGRDLPYRIRYMGIYLTIETRSGMVVSWDRKTSVFIRLRQDYKGRVCGLCGNFDDNAINDFTTRSQSVVGNALEFGNSWKFSPSCPDAPASKDPCTANPYRKSWAQKQCSIINSATFATCRSQVDSTKYYEACVSDACACNSGGDCECFCTAVAAYAQACRDVGVCVSWRSPDVCPLFCDYYNPHGECEWHYEPCGAPCLRTCRNPSGHCLVDLPGLEGCYPRCPPGRPFFSEDEMECVAQCGCYDEDGNYHEVGARVPTAENCQTCRCTYEGKTYGYEEVIYNTTDGLGACLLAICGNNGTIIRSVSTVASTLQTRPTVPATTAQTGSSSSTLAATTCQPKCQWTEWFDEDYPTSEKAGGDIESYDKIRSAGGAMCEQPQDIECKNYPEVSLDQIGQVLSCSLEAGLVCRNEDQQGRFNMCFNYNIRVLCCDDRSHCPSTAAPSPSSTATGFPTSEGPGLSTSATTQTRLPSPTTQRTTTSHIGTTTGSPPIGPTSATTQLSSPSQPGSVTPTPTVSSTEGCKCAWTRWFDEDYPTPGHAGGDFETYTNIRAAGEDICEQPLRLECQAEMWPDVPVQELGQVVQCDVSVGLVCRNRDQSGPIKLCLNYHIRVFCCDYSHCPGTPATTTETPPETNPGLTSLKATSTTARPPTIPSPTSPNTHPTTATSGCQPACHWTDWLDSDRPKPGPYGGDTETYYHILRTGGQLCSEPVAIECQAVLFPEVPFRQLGQVVKCDVDYGLICRNKWQSGGETCLNYHIRVRCCDDYSHCASSAVPATTTLSPRPSTTSASTGRQSSGVSGVWSTATTQVYLSSPGTTERLSIHTSQTGPSSPWTTGRVFISSSSASPRTQTRTATPGLPSAPPSPPLVTSHMWTTTAISSSLPHFSVSTASPSILTTPGPTAFPSPLISTTACLCRAFGQLFSPGE</sequence>
<dbReference type="Pfam" id="PF25962">
    <property type="entry name" value="TIL_OTOGL_Mucin"/>
    <property type="match status" value="1"/>
</dbReference>
<organism evidence="11">
    <name type="scientific">Equus asinus asinus</name>
    <dbReference type="NCBI Taxonomy" id="83772"/>
    <lineage>
        <taxon>Eukaryota</taxon>
        <taxon>Metazoa</taxon>
        <taxon>Chordata</taxon>
        <taxon>Craniata</taxon>
        <taxon>Vertebrata</taxon>
        <taxon>Euteleostomi</taxon>
        <taxon>Mammalia</taxon>
        <taxon>Eutheria</taxon>
        <taxon>Laurasiatheria</taxon>
        <taxon>Perissodactyla</taxon>
        <taxon>Equidae</taxon>
        <taxon>Equus</taxon>
    </lineage>
</organism>
<keyword evidence="5" id="KW-0186">Copper</keyword>
<evidence type="ECO:0000256" key="2">
    <source>
        <dbReference type="ARBA" id="ARBA00022525"/>
    </source>
</evidence>
<name>A0A8C4MGM3_EQUAS</name>
<feature type="region of interest" description="Disordered" evidence="9">
    <location>
        <begin position="1683"/>
        <end position="1705"/>
    </location>
</feature>
<dbReference type="GO" id="GO:0005615">
    <property type="term" value="C:extracellular space"/>
    <property type="evidence" value="ECO:0007669"/>
    <property type="project" value="TreeGrafter"/>
</dbReference>
<feature type="domain" description="VWFD" evidence="10">
    <location>
        <begin position="370"/>
        <end position="526"/>
    </location>
</feature>
<comment type="subunit">
    <text evidence="8">Homomultimer; disulfide-linked. The N- and C-terminus mediate their assembly into higher order structures to form filaments. The CTCK domains of two polypeptides associate in the endoplasmic reticulum to generate intermolecularly disulfide-bonded dimers. These dimers progress to the Golgi apparatus, which is a more acidic environment than the endoplasmic reticulum. Under acidic conditions, the N-termini form non-covalent intermolecular interactions that juxtapose assemblies from different CTCK-linked dimers to produce long, disulfide-linked polymers that remain highly compact until secretion.</text>
</comment>
<feature type="region of interest" description="Disordered" evidence="9">
    <location>
        <begin position="1723"/>
        <end position="1771"/>
    </location>
</feature>
<dbReference type="CDD" id="cd19941">
    <property type="entry name" value="TIL"/>
    <property type="match status" value="3"/>
</dbReference>
<dbReference type="Pfam" id="PF08742">
    <property type="entry name" value="C8"/>
    <property type="match status" value="3"/>
</dbReference>
<dbReference type="InterPro" id="IPR001846">
    <property type="entry name" value="VWF_type-D"/>
</dbReference>
<feature type="compositionally biased region" description="Polar residues" evidence="9">
    <location>
        <begin position="1723"/>
        <end position="1758"/>
    </location>
</feature>
<dbReference type="SMART" id="SM00215">
    <property type="entry name" value="VWC_out"/>
    <property type="match status" value="2"/>
</dbReference>
<dbReference type="GO" id="GO:0031012">
    <property type="term" value="C:extracellular matrix"/>
    <property type="evidence" value="ECO:0007669"/>
    <property type="project" value="TreeGrafter"/>
</dbReference>
<dbReference type="OMA" id="CPGGHDM"/>
<evidence type="ECO:0000259" key="10">
    <source>
        <dbReference type="PROSITE" id="PS51233"/>
    </source>
</evidence>
<dbReference type="PROSITE" id="PS51233">
    <property type="entry name" value="VWFD"/>
    <property type="match status" value="3"/>
</dbReference>
<feature type="region of interest" description="Disordered" evidence="9">
    <location>
        <begin position="1347"/>
        <end position="1423"/>
    </location>
</feature>
<dbReference type="InterPro" id="IPR058753">
    <property type="entry name" value="TIL_OTOGL_Mucin"/>
</dbReference>
<evidence type="ECO:0000256" key="6">
    <source>
        <dbReference type="ARBA" id="ARBA00023157"/>
    </source>
</evidence>
<dbReference type="FunFam" id="2.10.25.10:FF:000414">
    <property type="entry name" value="von Willebrand factor"/>
    <property type="match status" value="1"/>
</dbReference>
<dbReference type="Pfam" id="PF01826">
    <property type="entry name" value="TIL"/>
    <property type="match status" value="2"/>
</dbReference>
<feature type="compositionally biased region" description="Low complexity" evidence="9">
    <location>
        <begin position="1683"/>
        <end position="1697"/>
    </location>
</feature>